<gene>
    <name evidence="1" type="ORF">MGU_10545</name>
</gene>
<protein>
    <submittedName>
        <fullName evidence="1">Uncharacterized protein</fullName>
    </submittedName>
</protein>
<dbReference type="EMBL" id="AZNH01000102">
    <property type="protein sequence ID" value="KID82109.1"/>
    <property type="molecule type" value="Genomic_DNA"/>
</dbReference>
<name>A0A0B4HRM4_METGA</name>
<proteinExistence type="predicted"/>
<sequence length="301" mass="33648">MYSDYDLFGSPSLPQLALDQNMIQNLDEMTKSRKKGIYDAMQSRVHTSRLGGQQAHVRAIANPESLTNYGNRKEVTFRLDTILKMWRDGYFDPGRKPHVGPLSRTVPLSPGLDEHFPFWIVPTNDLNALIFTQAARLIVPLDHLFQGATVPSTHEGHGGDNRAECSIRRIFAFYTAQLLCRLLQHNFSSEPEVQFDNWIWRSTWTVSGGASVFKELKGLGLESPIEESGMLWISPALMDWRKGHLAPATLIELYIPRSPLQVSTCITGKHPSLDHDPTHSEVLAAGVDPGCSTSISQRTAQ</sequence>
<dbReference type="Proteomes" id="UP000031192">
    <property type="component" value="Unassembled WGS sequence"/>
</dbReference>
<organism evidence="1 2">
    <name type="scientific">Metarhizium guizhouense (strain ARSEF 977)</name>
    <dbReference type="NCBI Taxonomy" id="1276136"/>
    <lineage>
        <taxon>Eukaryota</taxon>
        <taxon>Fungi</taxon>
        <taxon>Dikarya</taxon>
        <taxon>Ascomycota</taxon>
        <taxon>Pezizomycotina</taxon>
        <taxon>Sordariomycetes</taxon>
        <taxon>Hypocreomycetidae</taxon>
        <taxon>Hypocreales</taxon>
        <taxon>Clavicipitaceae</taxon>
        <taxon>Metarhizium</taxon>
    </lineage>
</organism>
<evidence type="ECO:0000313" key="1">
    <source>
        <dbReference type="EMBL" id="KID82109.1"/>
    </source>
</evidence>
<evidence type="ECO:0000313" key="2">
    <source>
        <dbReference type="Proteomes" id="UP000031192"/>
    </source>
</evidence>
<accession>A0A0B4HRM4</accession>
<comment type="caution">
    <text evidence="1">The sequence shown here is derived from an EMBL/GenBank/DDBJ whole genome shotgun (WGS) entry which is preliminary data.</text>
</comment>
<dbReference type="AlphaFoldDB" id="A0A0B4HRM4"/>
<dbReference type="HOGENOM" id="CLU_924635_0_0_1"/>
<keyword evidence="2" id="KW-1185">Reference proteome</keyword>
<reference evidence="1 2" key="1">
    <citation type="journal article" date="2014" name="Proc. Natl. Acad. Sci. U.S.A.">
        <title>Trajectory and genomic determinants of fungal-pathogen speciation and host adaptation.</title>
        <authorList>
            <person name="Hu X."/>
            <person name="Xiao G."/>
            <person name="Zheng P."/>
            <person name="Shang Y."/>
            <person name="Su Y."/>
            <person name="Zhang X."/>
            <person name="Liu X."/>
            <person name="Zhan S."/>
            <person name="St Leger R.J."/>
            <person name="Wang C."/>
        </authorList>
    </citation>
    <scope>NUCLEOTIDE SEQUENCE [LARGE SCALE GENOMIC DNA]</scope>
    <source>
        <strain evidence="1 2">ARSEF 977</strain>
    </source>
</reference>